<dbReference type="Proteomes" id="UP000179001">
    <property type="component" value="Unassembled WGS sequence"/>
</dbReference>
<organism evidence="2 3">
    <name type="scientific">Candidatus Falkowbacteria bacterium RIFOXYC2_FULL_36_12</name>
    <dbReference type="NCBI Taxonomy" id="1798002"/>
    <lineage>
        <taxon>Bacteria</taxon>
        <taxon>Candidatus Falkowiibacteriota</taxon>
    </lineage>
</organism>
<dbReference type="InterPro" id="IPR007557">
    <property type="entry name" value="PSP1_C"/>
</dbReference>
<comment type="caution">
    <text evidence="2">The sequence shown here is derived from an EMBL/GenBank/DDBJ whole genome shotgun (WGS) entry which is preliminary data.</text>
</comment>
<dbReference type="PANTHER" id="PTHR43830">
    <property type="entry name" value="PROTEIN PSP1"/>
    <property type="match status" value="1"/>
</dbReference>
<dbReference type="STRING" id="1798002.A2478_00295"/>
<proteinExistence type="predicted"/>
<dbReference type="NCBIfam" id="NF041131">
    <property type="entry name" value="RicT_YaaT_fam"/>
    <property type="match status" value="1"/>
</dbReference>
<dbReference type="PROSITE" id="PS51411">
    <property type="entry name" value="PSP1_C"/>
    <property type="match status" value="1"/>
</dbReference>
<dbReference type="GO" id="GO:0005737">
    <property type="term" value="C:cytoplasm"/>
    <property type="evidence" value="ECO:0007669"/>
    <property type="project" value="TreeGrafter"/>
</dbReference>
<dbReference type="PANTHER" id="PTHR43830:SF3">
    <property type="entry name" value="PROTEIN PSP1"/>
    <property type="match status" value="1"/>
</dbReference>
<gene>
    <name evidence="2" type="ORF">A2478_00295</name>
</gene>
<reference evidence="2 3" key="1">
    <citation type="journal article" date="2016" name="Nat. Commun.">
        <title>Thousands of microbial genomes shed light on interconnected biogeochemical processes in an aquifer system.</title>
        <authorList>
            <person name="Anantharaman K."/>
            <person name="Brown C.T."/>
            <person name="Hug L.A."/>
            <person name="Sharon I."/>
            <person name="Castelle C.J."/>
            <person name="Probst A.J."/>
            <person name="Thomas B.C."/>
            <person name="Singh A."/>
            <person name="Wilkins M.J."/>
            <person name="Karaoz U."/>
            <person name="Brodie E.L."/>
            <person name="Williams K.H."/>
            <person name="Hubbard S.S."/>
            <person name="Banfield J.F."/>
        </authorList>
    </citation>
    <scope>NUCLEOTIDE SEQUENCE [LARGE SCALE GENOMIC DNA]</scope>
</reference>
<protein>
    <recommendedName>
        <fullName evidence="1">PSP1 C-terminal domain-containing protein</fullName>
    </recommendedName>
</protein>
<sequence length="273" mass="30991">MKLIEVQITTWDKIYYFETSEVDFDLGGYVIVQTENGEEIVKVVNICERGNEVLDEEFSAQYIRKAEREDIEKALEYKKNEVSVLATCKSMIKKVNLPMKLVDAHFSIDGKRLTFAFIANGRVDFRVLLKDLVKQFKLNIRLQQIGIRDEIKINGDLGCCGHQLCCQSFYKELGNVTSDLADLQQITHRGSERLSGVCGRLKCCLTFEKEVYEECAACLPAVGTRVRTDQGRGVVIGWNTLKKSVRVKLDDDGEGVSIIEVPIDCNKKHKIQK</sequence>
<dbReference type="InterPro" id="IPR047767">
    <property type="entry name" value="PSP1-like"/>
</dbReference>
<dbReference type="EMBL" id="MFGJ01000008">
    <property type="protein sequence ID" value="OGF30877.1"/>
    <property type="molecule type" value="Genomic_DNA"/>
</dbReference>
<evidence type="ECO:0000313" key="2">
    <source>
        <dbReference type="EMBL" id="OGF30877.1"/>
    </source>
</evidence>
<name>A0A1F5SVW7_9BACT</name>
<accession>A0A1F5SVW7</accession>
<dbReference type="Pfam" id="PF04468">
    <property type="entry name" value="PSP1"/>
    <property type="match status" value="1"/>
</dbReference>
<evidence type="ECO:0000313" key="3">
    <source>
        <dbReference type="Proteomes" id="UP000179001"/>
    </source>
</evidence>
<feature type="domain" description="PSP1 C-terminal" evidence="1">
    <location>
        <begin position="60"/>
        <end position="145"/>
    </location>
</feature>
<evidence type="ECO:0000259" key="1">
    <source>
        <dbReference type="PROSITE" id="PS51411"/>
    </source>
</evidence>
<dbReference type="AlphaFoldDB" id="A0A1F5SVW7"/>